<dbReference type="InterPro" id="IPR004638">
    <property type="entry name" value="EmrB-like"/>
</dbReference>
<dbReference type="PANTHER" id="PTHR42718">
    <property type="entry name" value="MAJOR FACILITATOR SUPERFAMILY MULTIDRUG TRANSPORTER MFSC"/>
    <property type="match status" value="1"/>
</dbReference>
<organism evidence="10 11">
    <name type="scientific">Rhodococcus cercidiphylli</name>
    <dbReference type="NCBI Taxonomy" id="489916"/>
    <lineage>
        <taxon>Bacteria</taxon>
        <taxon>Bacillati</taxon>
        <taxon>Actinomycetota</taxon>
        <taxon>Actinomycetes</taxon>
        <taxon>Mycobacteriales</taxon>
        <taxon>Nocardiaceae</taxon>
        <taxon>Rhodococcus</taxon>
    </lineage>
</organism>
<dbReference type="Proteomes" id="UP001185899">
    <property type="component" value="Unassembled WGS sequence"/>
</dbReference>
<dbReference type="InterPro" id="IPR036259">
    <property type="entry name" value="MFS_trans_sf"/>
</dbReference>
<dbReference type="Gene3D" id="1.20.1250.20">
    <property type="entry name" value="MFS general substrate transporter like domains"/>
    <property type="match status" value="1"/>
</dbReference>
<dbReference type="PROSITE" id="PS50850">
    <property type="entry name" value="MFS"/>
    <property type="match status" value="1"/>
</dbReference>
<evidence type="ECO:0000313" key="10">
    <source>
        <dbReference type="EMBL" id="MDV6229898.1"/>
    </source>
</evidence>
<dbReference type="PRINTS" id="PR01036">
    <property type="entry name" value="TCRTETB"/>
</dbReference>
<evidence type="ECO:0000256" key="5">
    <source>
        <dbReference type="ARBA" id="ARBA00022692"/>
    </source>
</evidence>
<dbReference type="EMBL" id="JAWLKE010000002">
    <property type="protein sequence ID" value="MDV6229898.1"/>
    <property type="molecule type" value="Genomic_DNA"/>
</dbReference>
<evidence type="ECO:0000256" key="3">
    <source>
        <dbReference type="ARBA" id="ARBA00022448"/>
    </source>
</evidence>
<keyword evidence="4" id="KW-1003">Cell membrane</keyword>
<evidence type="ECO:0000256" key="8">
    <source>
        <dbReference type="SAM" id="Phobius"/>
    </source>
</evidence>
<keyword evidence="5 8" id="KW-0812">Transmembrane</keyword>
<feature type="transmembrane region" description="Helical" evidence="8">
    <location>
        <begin position="372"/>
        <end position="390"/>
    </location>
</feature>
<comment type="similarity">
    <text evidence="2">Belongs to the major facilitator superfamily. EmrB family.</text>
</comment>
<dbReference type="NCBIfam" id="TIGR00711">
    <property type="entry name" value="efflux_EmrB"/>
    <property type="match status" value="1"/>
</dbReference>
<comment type="caution">
    <text evidence="10">The sequence shown here is derived from an EMBL/GenBank/DDBJ whole genome shotgun (WGS) entry which is preliminary data.</text>
</comment>
<dbReference type="RefSeq" id="WP_317547475.1">
    <property type="nucleotide sequence ID" value="NZ_JAWLKE010000002.1"/>
</dbReference>
<gene>
    <name evidence="10" type="ORF">R3P95_05000</name>
</gene>
<name>A0ABU4AUI4_9NOCA</name>
<feature type="transmembrane region" description="Helical" evidence="8">
    <location>
        <begin position="210"/>
        <end position="229"/>
    </location>
</feature>
<feature type="transmembrane region" description="Helical" evidence="8">
    <location>
        <begin position="411"/>
        <end position="432"/>
    </location>
</feature>
<evidence type="ECO:0000256" key="1">
    <source>
        <dbReference type="ARBA" id="ARBA00004651"/>
    </source>
</evidence>
<evidence type="ECO:0000256" key="6">
    <source>
        <dbReference type="ARBA" id="ARBA00022989"/>
    </source>
</evidence>
<dbReference type="Gene3D" id="1.20.1720.10">
    <property type="entry name" value="Multidrug resistance protein D"/>
    <property type="match status" value="1"/>
</dbReference>
<evidence type="ECO:0000256" key="4">
    <source>
        <dbReference type="ARBA" id="ARBA00022475"/>
    </source>
</evidence>
<feature type="transmembrane region" description="Helical" evidence="8">
    <location>
        <begin position="348"/>
        <end position="366"/>
    </location>
</feature>
<evidence type="ECO:0000256" key="2">
    <source>
        <dbReference type="ARBA" id="ARBA00008537"/>
    </source>
</evidence>
<keyword evidence="3" id="KW-0813">Transport</keyword>
<accession>A0ABU4AUI4</accession>
<sequence>MNSPQTDHTSESALDDELAPGSKLLIGILVIAAFVMILNETIMSVALPTLMVDLDITATTAQWLTTGFLLTMAVVIPITGFLFQRFTLRQVFVAAMSLFTVGTLLAASAPGFELLLLGRVTQASGTAIMLPLLMTTVLTVVPAHKRGAMMGVISIVIAVAPAIGPTISGIILDSLNWRWMFWLVLPIALVAFAIGTTLVKNVTQTGRPSFDPLSVVLSALAFGGIVYGLSSLGHSAEESVVPVWLPLAVGAIALVVFVLRQISRQDRGGALLDMRPFRTPTFSIGLGMIAISMMALFGALILLPMYLQNVRGLDTLDTGLMLLPGGLLMGLLAPFVGRIFDRIGPRPLVIPGAMVVSAALWSMTVLDAQTALPLVIGIHMLLSAGLALIMTPLMTSSLGSLPTQLYSHGSAIFNTVQQLAGAAGTALFVTVMSNTAAARISDGATQVGGSEAGIHTAFLYGGAVSLVAVVASFFIRAPARSDLDEVAPAQPVH</sequence>
<evidence type="ECO:0000259" key="9">
    <source>
        <dbReference type="PROSITE" id="PS50850"/>
    </source>
</evidence>
<feature type="transmembrane region" description="Helical" evidence="8">
    <location>
        <begin position="319"/>
        <end position="336"/>
    </location>
</feature>
<feature type="transmembrane region" description="Helical" evidence="8">
    <location>
        <begin position="241"/>
        <end position="260"/>
    </location>
</feature>
<proteinExistence type="inferred from homology"/>
<dbReference type="SUPFAM" id="SSF103473">
    <property type="entry name" value="MFS general substrate transporter"/>
    <property type="match status" value="1"/>
</dbReference>
<dbReference type="InterPro" id="IPR011701">
    <property type="entry name" value="MFS"/>
</dbReference>
<dbReference type="PANTHER" id="PTHR42718:SF9">
    <property type="entry name" value="MAJOR FACILITATOR SUPERFAMILY MULTIDRUG TRANSPORTER MFSC"/>
    <property type="match status" value="1"/>
</dbReference>
<feature type="transmembrane region" description="Helical" evidence="8">
    <location>
        <begin position="179"/>
        <end position="198"/>
    </location>
</feature>
<keyword evidence="7 8" id="KW-0472">Membrane</keyword>
<protein>
    <submittedName>
        <fullName evidence="10">MDR family MFS transporter</fullName>
    </submittedName>
</protein>
<feature type="transmembrane region" description="Helical" evidence="8">
    <location>
        <begin position="24"/>
        <end position="51"/>
    </location>
</feature>
<reference evidence="10 11" key="1">
    <citation type="submission" date="2023-10" db="EMBL/GenBank/DDBJ databases">
        <title>Development of a sustainable strategy for remediation of hydrocarbon-contaminated territories based on the waste exchange concept.</title>
        <authorList>
            <person name="Krivoruchko A."/>
        </authorList>
    </citation>
    <scope>NUCLEOTIDE SEQUENCE [LARGE SCALE GENOMIC DNA]</scope>
    <source>
        <strain evidence="10 11">IEGM 1322</strain>
    </source>
</reference>
<evidence type="ECO:0000256" key="7">
    <source>
        <dbReference type="ARBA" id="ARBA00023136"/>
    </source>
</evidence>
<dbReference type="CDD" id="cd17503">
    <property type="entry name" value="MFS_LmrB_MDR_like"/>
    <property type="match status" value="1"/>
</dbReference>
<comment type="subcellular location">
    <subcellularLocation>
        <location evidence="1">Cell membrane</location>
        <topology evidence="1">Multi-pass membrane protein</topology>
    </subcellularLocation>
</comment>
<feature type="transmembrane region" description="Helical" evidence="8">
    <location>
        <begin position="281"/>
        <end position="307"/>
    </location>
</feature>
<feature type="transmembrane region" description="Helical" evidence="8">
    <location>
        <begin position="90"/>
        <end position="109"/>
    </location>
</feature>
<evidence type="ECO:0000313" key="11">
    <source>
        <dbReference type="Proteomes" id="UP001185899"/>
    </source>
</evidence>
<feature type="transmembrane region" description="Helical" evidence="8">
    <location>
        <begin position="63"/>
        <end position="83"/>
    </location>
</feature>
<dbReference type="Pfam" id="PF07690">
    <property type="entry name" value="MFS_1"/>
    <property type="match status" value="1"/>
</dbReference>
<feature type="transmembrane region" description="Helical" evidence="8">
    <location>
        <begin position="121"/>
        <end position="141"/>
    </location>
</feature>
<dbReference type="InterPro" id="IPR020846">
    <property type="entry name" value="MFS_dom"/>
</dbReference>
<feature type="domain" description="Major facilitator superfamily (MFS) profile" evidence="9">
    <location>
        <begin position="25"/>
        <end position="480"/>
    </location>
</feature>
<feature type="transmembrane region" description="Helical" evidence="8">
    <location>
        <begin position="452"/>
        <end position="475"/>
    </location>
</feature>
<feature type="transmembrane region" description="Helical" evidence="8">
    <location>
        <begin position="148"/>
        <end position="167"/>
    </location>
</feature>
<keyword evidence="6 8" id="KW-1133">Transmembrane helix</keyword>
<keyword evidence="11" id="KW-1185">Reference proteome</keyword>